<dbReference type="InterPro" id="IPR012337">
    <property type="entry name" value="RNaseH-like_sf"/>
</dbReference>
<dbReference type="STRING" id="138119.DSY1796"/>
<dbReference type="GO" id="GO:0000175">
    <property type="term" value="F:3'-5'-RNA exonuclease activity"/>
    <property type="evidence" value="ECO:0007669"/>
    <property type="project" value="InterPro"/>
</dbReference>
<gene>
    <name evidence="5" type="ordered locus">DSY1796</name>
</gene>
<evidence type="ECO:0000313" key="6">
    <source>
        <dbReference type="Proteomes" id="UP000001946"/>
    </source>
</evidence>
<name>Q24WK7_DESHY</name>
<dbReference type="eggNOG" id="COG5018">
    <property type="taxonomic scope" value="Bacteria"/>
</dbReference>
<dbReference type="EMBL" id="AP008230">
    <property type="protein sequence ID" value="BAE83585.1"/>
    <property type="molecule type" value="Genomic_DNA"/>
</dbReference>
<dbReference type="NCBIfam" id="NF005838">
    <property type="entry name" value="PRK07748.1"/>
    <property type="match status" value="1"/>
</dbReference>
<keyword evidence="6" id="KW-1185">Reference proteome</keyword>
<dbReference type="SUPFAM" id="SSF53098">
    <property type="entry name" value="Ribonuclease H-like"/>
    <property type="match status" value="1"/>
</dbReference>
<dbReference type="PANTHER" id="PTHR23044:SF61">
    <property type="entry name" value="3'-5' EXORIBONUCLEASE 1-RELATED"/>
    <property type="match status" value="1"/>
</dbReference>
<evidence type="ECO:0000256" key="2">
    <source>
        <dbReference type="ARBA" id="ARBA00022801"/>
    </source>
</evidence>
<proteinExistence type="predicted"/>
<dbReference type="HOGENOM" id="CLU_037266_5_0_9"/>
<evidence type="ECO:0000313" key="5">
    <source>
        <dbReference type="EMBL" id="BAE83585.1"/>
    </source>
</evidence>
<dbReference type="Pfam" id="PF00929">
    <property type="entry name" value="RNase_T"/>
    <property type="match status" value="1"/>
</dbReference>
<accession>Q24WK7</accession>
<dbReference type="Gene3D" id="3.30.420.10">
    <property type="entry name" value="Ribonuclease H-like superfamily/Ribonuclease H"/>
    <property type="match status" value="1"/>
</dbReference>
<dbReference type="PANTHER" id="PTHR23044">
    <property type="entry name" value="3'-5' EXONUCLEASE ERI1-RELATED"/>
    <property type="match status" value="1"/>
</dbReference>
<dbReference type="InterPro" id="IPR036397">
    <property type="entry name" value="RNaseH_sf"/>
</dbReference>
<dbReference type="InterPro" id="IPR047201">
    <property type="entry name" value="ERI-1_3'hExo-like"/>
</dbReference>
<evidence type="ECO:0000259" key="4">
    <source>
        <dbReference type="SMART" id="SM00479"/>
    </source>
</evidence>
<organism evidence="5 6">
    <name type="scientific">Desulfitobacterium hafniense (strain Y51)</name>
    <dbReference type="NCBI Taxonomy" id="138119"/>
    <lineage>
        <taxon>Bacteria</taxon>
        <taxon>Bacillati</taxon>
        <taxon>Bacillota</taxon>
        <taxon>Clostridia</taxon>
        <taxon>Eubacteriales</taxon>
        <taxon>Desulfitobacteriaceae</taxon>
        <taxon>Desulfitobacterium</taxon>
    </lineage>
</organism>
<dbReference type="GO" id="GO:0003676">
    <property type="term" value="F:nucleic acid binding"/>
    <property type="evidence" value="ECO:0007669"/>
    <property type="project" value="InterPro"/>
</dbReference>
<keyword evidence="3" id="KW-0269">Exonuclease</keyword>
<feature type="domain" description="Exonuclease" evidence="4">
    <location>
        <begin position="15"/>
        <end position="195"/>
    </location>
</feature>
<dbReference type="AlphaFoldDB" id="Q24WK7"/>
<keyword evidence="2" id="KW-0378">Hydrolase</keyword>
<evidence type="ECO:0000256" key="1">
    <source>
        <dbReference type="ARBA" id="ARBA00022722"/>
    </source>
</evidence>
<protein>
    <recommendedName>
        <fullName evidence="4">Exonuclease domain-containing protein</fullName>
    </recommendedName>
</protein>
<keyword evidence="1" id="KW-0540">Nuclease</keyword>
<sequence>MTCISGSRSGGWKMDFLVVDFEFSVPQSYGKPRAWFPEIIEVGATVLDSNGKLALDKTFNAFVKPRFWPRLAEESYGITGIRQEDVDQGILLEEAIQHLQKLAHPEAYVVAWGDADRKILGNVCEKYGLKYPFVWENYIDLAEQYKHYRSLDHLISLKKAIEENSIEQIGILHSALDDAINAAQVMARMMSEGWMVKTGEQAHGSEEKRIAEAAQKNSKIII</sequence>
<reference evidence="5 6" key="1">
    <citation type="journal article" date="2006" name="J. Bacteriol.">
        <title>Complete genome sequence of the dehalorespiring bacterium Desulfitobacterium hafniense Y51 and comparison with Dehalococcoides ethenogenes 195.</title>
        <authorList>
            <person name="Nonaka H."/>
            <person name="Keresztes G."/>
            <person name="Shinoda Y."/>
            <person name="Ikenaga Y."/>
            <person name="Abe M."/>
            <person name="Naito K."/>
            <person name="Inatomi K."/>
            <person name="Furukawa K."/>
            <person name="Inui M."/>
            <person name="Yukawa H."/>
        </authorList>
    </citation>
    <scope>NUCLEOTIDE SEQUENCE [LARGE SCALE GENOMIC DNA]</scope>
    <source>
        <strain evidence="5 6">Y51</strain>
    </source>
</reference>
<dbReference type="InterPro" id="IPR013520">
    <property type="entry name" value="Ribonucl_H"/>
</dbReference>
<dbReference type="CDD" id="cd06133">
    <property type="entry name" value="ERI-1_3'hExo_like"/>
    <property type="match status" value="1"/>
</dbReference>
<dbReference type="KEGG" id="dsy:DSY1796"/>
<dbReference type="Proteomes" id="UP000001946">
    <property type="component" value="Chromosome"/>
</dbReference>
<dbReference type="SMART" id="SM00479">
    <property type="entry name" value="EXOIII"/>
    <property type="match status" value="1"/>
</dbReference>
<evidence type="ECO:0000256" key="3">
    <source>
        <dbReference type="ARBA" id="ARBA00022839"/>
    </source>
</evidence>
<dbReference type="InterPro" id="IPR051274">
    <property type="entry name" value="3-5_Exoribonuclease"/>
</dbReference>